<evidence type="ECO:0000313" key="8">
    <source>
        <dbReference type="Proteomes" id="UP000288716"/>
    </source>
</evidence>
<dbReference type="GO" id="GO:0006820">
    <property type="term" value="P:monoatomic anion transport"/>
    <property type="evidence" value="ECO:0007669"/>
    <property type="project" value="TreeGrafter"/>
</dbReference>
<feature type="non-terminal residue" evidence="7">
    <location>
        <position position="146"/>
    </location>
</feature>
<reference evidence="7 8" key="1">
    <citation type="journal article" date="2018" name="Gigascience">
        <title>Genomes of trombidid mites reveal novel predicted allergens and laterally-transferred genes associated with secondary metabolism.</title>
        <authorList>
            <person name="Dong X."/>
            <person name="Chaisiri K."/>
            <person name="Xia D."/>
            <person name="Armstrong S.D."/>
            <person name="Fang Y."/>
            <person name="Donnelly M.J."/>
            <person name="Kadowaki T."/>
            <person name="McGarry J.W."/>
            <person name="Darby A.C."/>
            <person name="Makepeace B.L."/>
        </authorList>
    </citation>
    <scope>NUCLEOTIDE SEQUENCE [LARGE SCALE GENOMIC DNA]</scope>
    <source>
        <strain evidence="7">UoL-UT</strain>
    </source>
</reference>
<keyword evidence="4 5" id="KW-0472">Membrane</keyword>
<dbReference type="InterPro" id="IPR011701">
    <property type="entry name" value="MFS"/>
</dbReference>
<evidence type="ECO:0000256" key="1">
    <source>
        <dbReference type="ARBA" id="ARBA00004141"/>
    </source>
</evidence>
<sequence>MTDTERDILNIQDQKRRTWIIPVRYVFVALGFFGFFMLYSLRVNLSVAIVSMTVDGSSEINQNFSTECYTRNTSAFKNETRGEFHWNQYTQGIILGSFFWGYIITQIPGGALADRFGSKYVLGYSIFFTSILTLLSPLAAEKHYIL</sequence>
<organism evidence="7 8">
    <name type="scientific">Leptotrombidium deliense</name>
    <dbReference type="NCBI Taxonomy" id="299467"/>
    <lineage>
        <taxon>Eukaryota</taxon>
        <taxon>Metazoa</taxon>
        <taxon>Ecdysozoa</taxon>
        <taxon>Arthropoda</taxon>
        <taxon>Chelicerata</taxon>
        <taxon>Arachnida</taxon>
        <taxon>Acari</taxon>
        <taxon>Acariformes</taxon>
        <taxon>Trombidiformes</taxon>
        <taxon>Prostigmata</taxon>
        <taxon>Anystina</taxon>
        <taxon>Parasitengona</taxon>
        <taxon>Trombiculoidea</taxon>
        <taxon>Trombiculidae</taxon>
        <taxon>Leptotrombidium</taxon>
    </lineage>
</organism>
<feature type="transmembrane region" description="Helical" evidence="5">
    <location>
        <begin position="93"/>
        <end position="113"/>
    </location>
</feature>
<feature type="transmembrane region" description="Helical" evidence="5">
    <location>
        <begin position="21"/>
        <end position="41"/>
    </location>
</feature>
<dbReference type="PANTHER" id="PTHR11662:SF399">
    <property type="entry name" value="FI19708P1-RELATED"/>
    <property type="match status" value="1"/>
</dbReference>
<feature type="transmembrane region" description="Helical" evidence="5">
    <location>
        <begin position="120"/>
        <end position="140"/>
    </location>
</feature>
<dbReference type="Proteomes" id="UP000288716">
    <property type="component" value="Unassembled WGS sequence"/>
</dbReference>
<dbReference type="Gene3D" id="1.20.120.540">
    <property type="entry name" value="Voltage-gated potassium channels"/>
    <property type="match status" value="1"/>
</dbReference>
<dbReference type="InterPro" id="IPR050382">
    <property type="entry name" value="MFS_Na/Anion_cotransporter"/>
</dbReference>
<evidence type="ECO:0000256" key="3">
    <source>
        <dbReference type="ARBA" id="ARBA00022989"/>
    </source>
</evidence>
<dbReference type="SUPFAM" id="SSF103473">
    <property type="entry name" value="MFS general substrate transporter"/>
    <property type="match status" value="1"/>
</dbReference>
<dbReference type="OrthoDB" id="6514670at2759"/>
<dbReference type="GO" id="GO:0022857">
    <property type="term" value="F:transmembrane transporter activity"/>
    <property type="evidence" value="ECO:0007669"/>
    <property type="project" value="InterPro"/>
</dbReference>
<dbReference type="InterPro" id="IPR027378">
    <property type="entry name" value="Nucleotide_channel_N"/>
</dbReference>
<gene>
    <name evidence="7" type="ORF">B4U80_09589</name>
</gene>
<evidence type="ECO:0000313" key="7">
    <source>
        <dbReference type="EMBL" id="RWS25833.1"/>
    </source>
</evidence>
<dbReference type="STRING" id="299467.A0A443SE84"/>
<dbReference type="InterPro" id="IPR036259">
    <property type="entry name" value="MFS_trans_sf"/>
</dbReference>
<keyword evidence="2 5" id="KW-0812">Transmembrane</keyword>
<comment type="caution">
    <text evidence="7">The sequence shown here is derived from an EMBL/GenBank/DDBJ whole genome shotgun (WGS) entry which is preliminary data.</text>
</comment>
<evidence type="ECO:0000256" key="2">
    <source>
        <dbReference type="ARBA" id="ARBA00022692"/>
    </source>
</evidence>
<feature type="domain" description="Major facilitator superfamily (MFS) profile" evidence="6">
    <location>
        <begin position="26"/>
        <end position="146"/>
    </location>
</feature>
<dbReference type="AlphaFoldDB" id="A0A443SE84"/>
<evidence type="ECO:0000256" key="5">
    <source>
        <dbReference type="SAM" id="Phobius"/>
    </source>
</evidence>
<name>A0A443SE84_9ACAR</name>
<dbReference type="PROSITE" id="PS50850">
    <property type="entry name" value="MFS"/>
    <property type="match status" value="1"/>
</dbReference>
<protein>
    <submittedName>
        <fullName evidence="7">Sialin-like protein</fullName>
    </submittedName>
</protein>
<dbReference type="GO" id="GO:0016020">
    <property type="term" value="C:membrane"/>
    <property type="evidence" value="ECO:0007669"/>
    <property type="project" value="UniProtKB-SubCell"/>
</dbReference>
<accession>A0A443SE84</accession>
<keyword evidence="3 5" id="KW-1133">Transmembrane helix</keyword>
<evidence type="ECO:0000259" key="6">
    <source>
        <dbReference type="PROSITE" id="PS50850"/>
    </source>
</evidence>
<dbReference type="InterPro" id="IPR020846">
    <property type="entry name" value="MFS_dom"/>
</dbReference>
<evidence type="ECO:0000256" key="4">
    <source>
        <dbReference type="ARBA" id="ARBA00023136"/>
    </source>
</evidence>
<proteinExistence type="predicted"/>
<dbReference type="VEuPathDB" id="VectorBase:LDEU006206"/>
<dbReference type="Pfam" id="PF07690">
    <property type="entry name" value="MFS_1"/>
    <property type="match status" value="1"/>
</dbReference>
<comment type="subcellular location">
    <subcellularLocation>
        <location evidence="1">Membrane</location>
        <topology evidence="1">Multi-pass membrane protein</topology>
    </subcellularLocation>
</comment>
<dbReference type="PANTHER" id="PTHR11662">
    <property type="entry name" value="SOLUTE CARRIER FAMILY 17"/>
    <property type="match status" value="1"/>
</dbReference>
<dbReference type="EMBL" id="NCKV01003339">
    <property type="protein sequence ID" value="RWS25833.1"/>
    <property type="molecule type" value="Genomic_DNA"/>
</dbReference>
<keyword evidence="8" id="KW-1185">Reference proteome</keyword>